<protein>
    <recommendedName>
        <fullName evidence="8">Latrophilin Cirl</fullName>
    </recommendedName>
</protein>
<evidence type="ECO:0008006" key="8">
    <source>
        <dbReference type="Google" id="ProtNLM"/>
    </source>
</evidence>
<dbReference type="InterPro" id="IPR036445">
    <property type="entry name" value="GPCR_2_extracell_dom_sf"/>
</dbReference>
<dbReference type="InterPro" id="IPR043159">
    <property type="entry name" value="Lectin_gal-bd_sf"/>
</dbReference>
<proteinExistence type="inferred from homology"/>
<evidence type="ECO:0000313" key="6">
    <source>
        <dbReference type="EMBL" id="CAD7657635.1"/>
    </source>
</evidence>
<dbReference type="SMART" id="SM00008">
    <property type="entry name" value="HormR"/>
    <property type="match status" value="1"/>
</dbReference>
<dbReference type="InterPro" id="IPR000922">
    <property type="entry name" value="Lectin_gal-bd_dom"/>
</dbReference>
<feature type="non-terminal residue" evidence="6">
    <location>
        <position position="495"/>
    </location>
</feature>
<dbReference type="EMBL" id="CAJPVJ010013392">
    <property type="protein sequence ID" value="CAG2174821.1"/>
    <property type="molecule type" value="Genomic_DNA"/>
</dbReference>
<feature type="compositionally biased region" description="Polar residues" evidence="3">
    <location>
        <begin position="189"/>
        <end position="199"/>
    </location>
</feature>
<dbReference type="GO" id="GO:0004930">
    <property type="term" value="F:G protein-coupled receptor activity"/>
    <property type="evidence" value="ECO:0007669"/>
    <property type="project" value="InterPro"/>
</dbReference>
<dbReference type="Gene3D" id="4.10.1240.10">
    <property type="entry name" value="GPCR, family 2, extracellular hormone receptor domain"/>
    <property type="match status" value="1"/>
</dbReference>
<feature type="domain" description="G-protein coupled receptors family 2 profile 1" evidence="4">
    <location>
        <begin position="254"/>
        <end position="315"/>
    </location>
</feature>
<reference evidence="6" key="1">
    <citation type="submission" date="2020-11" db="EMBL/GenBank/DDBJ databases">
        <authorList>
            <person name="Tran Van P."/>
        </authorList>
    </citation>
    <scope>NUCLEOTIDE SEQUENCE</scope>
</reference>
<dbReference type="Pfam" id="PF16489">
    <property type="entry name" value="GAIN"/>
    <property type="match status" value="1"/>
</dbReference>
<evidence type="ECO:0000256" key="1">
    <source>
        <dbReference type="ARBA" id="ARBA00010933"/>
    </source>
</evidence>
<evidence type="ECO:0000259" key="5">
    <source>
        <dbReference type="PROSITE" id="PS50228"/>
    </source>
</evidence>
<dbReference type="InterPro" id="IPR032471">
    <property type="entry name" value="AGRL2-4_GAIN_subdom_A"/>
</dbReference>
<dbReference type="InterPro" id="IPR001879">
    <property type="entry name" value="GPCR_2_extracellular_dom"/>
</dbReference>
<comment type="similarity">
    <text evidence="1">Belongs to the G-protein coupled receptor 2 family. LN-TM7 subfamily.</text>
</comment>
<dbReference type="PROSITE" id="PS50227">
    <property type="entry name" value="G_PROTEIN_RECEP_F2_3"/>
    <property type="match status" value="1"/>
</dbReference>
<evidence type="ECO:0000259" key="4">
    <source>
        <dbReference type="PROSITE" id="PS50227"/>
    </source>
</evidence>
<dbReference type="Gene3D" id="2.60.120.740">
    <property type="match status" value="1"/>
</dbReference>
<feature type="domain" description="SUEL-type lectin" evidence="5">
    <location>
        <begin position="9"/>
        <end position="98"/>
    </location>
</feature>
<dbReference type="PANTHER" id="PTHR46780">
    <property type="entry name" value="PROTEIN EVA-1"/>
    <property type="match status" value="1"/>
</dbReference>
<dbReference type="EMBL" id="OC928217">
    <property type="protein sequence ID" value="CAD7657635.1"/>
    <property type="molecule type" value="Genomic_DNA"/>
</dbReference>
<gene>
    <name evidence="6" type="ORF">ONB1V03_LOCUS14261</name>
</gene>
<dbReference type="CDD" id="cd22830">
    <property type="entry name" value="Gal_Rha_Lectin_dCirl"/>
    <property type="match status" value="1"/>
</dbReference>
<feature type="compositionally biased region" description="Pro residues" evidence="3">
    <location>
        <begin position="225"/>
        <end position="235"/>
    </location>
</feature>
<evidence type="ECO:0000313" key="7">
    <source>
        <dbReference type="Proteomes" id="UP000728032"/>
    </source>
</evidence>
<sequence>RIHYKTTYACEGNPLHLTCEEGSSIHLVRANYGRFSISICNDGGRLDLNVICMSYRSFLIMSDRCSQKSNCSVVVSSKMFGDPCPGTLKYLEVQYHCVHGGDSALTTTRRPPVQLNMPLPASSNTSLVLPPVLATTASPDDLISIMNTESESIAKTESNLFSGIHFTTPSSTTADSRLNNIAIISSSESDSPQLSINSPDSKDMIPTLPPNTRLNTPIKVDHSSPPLPPQLPPPPPPPFSIQKAFPITDIKTDYCPPIFVRSLFWNWTRKGEIADQKCPGGATGLVKWECSYNPITKTTDWVPERPDFSQCRSLWLDNLEERLNNDEPVIRIANELALMTLTKALFCEDLQRIAFIVQKTLSHAMASMQNLQSFEVWHRHQVLKELLMFIVEAVSNLLDNAQDDAWLDLSVADRKHVASKLLKGLELSALLLADNTNQDGSFAVAKPNVLPQIKYVVINLCFIHLQWSQFMCSTHECLLACNSLQWRIPGALLNG</sequence>
<feature type="region of interest" description="Disordered" evidence="3">
    <location>
        <begin position="189"/>
        <end position="235"/>
    </location>
</feature>
<dbReference type="Gene3D" id="1.25.40.610">
    <property type="match status" value="1"/>
</dbReference>
<keyword evidence="7" id="KW-1185">Reference proteome</keyword>
<keyword evidence="2" id="KW-0430">Lectin</keyword>
<dbReference type="Pfam" id="PF02140">
    <property type="entry name" value="SUEL_Lectin"/>
    <property type="match status" value="1"/>
</dbReference>
<dbReference type="FunFam" id="2.60.120.740:FF:000001">
    <property type="entry name" value="Adhesion G protein-coupled receptor L2"/>
    <property type="match status" value="1"/>
</dbReference>
<dbReference type="OrthoDB" id="1100386at2759"/>
<dbReference type="PROSITE" id="PS50228">
    <property type="entry name" value="SUEL_LECTIN"/>
    <property type="match status" value="1"/>
</dbReference>
<dbReference type="Proteomes" id="UP000728032">
    <property type="component" value="Unassembled WGS sequence"/>
</dbReference>
<dbReference type="GO" id="GO:0016020">
    <property type="term" value="C:membrane"/>
    <property type="evidence" value="ECO:0007669"/>
    <property type="project" value="InterPro"/>
</dbReference>
<name>A0A7R9MEB2_9ACAR</name>
<evidence type="ECO:0000256" key="3">
    <source>
        <dbReference type="SAM" id="MobiDB-lite"/>
    </source>
</evidence>
<feature type="non-terminal residue" evidence="6">
    <location>
        <position position="1"/>
    </location>
</feature>
<organism evidence="6">
    <name type="scientific">Oppiella nova</name>
    <dbReference type="NCBI Taxonomy" id="334625"/>
    <lineage>
        <taxon>Eukaryota</taxon>
        <taxon>Metazoa</taxon>
        <taxon>Ecdysozoa</taxon>
        <taxon>Arthropoda</taxon>
        <taxon>Chelicerata</taxon>
        <taxon>Arachnida</taxon>
        <taxon>Acari</taxon>
        <taxon>Acariformes</taxon>
        <taxon>Sarcoptiformes</taxon>
        <taxon>Oribatida</taxon>
        <taxon>Brachypylina</taxon>
        <taxon>Oppioidea</taxon>
        <taxon>Oppiidae</taxon>
        <taxon>Oppiella</taxon>
    </lineage>
</organism>
<dbReference type="AlphaFoldDB" id="A0A7R9MEB2"/>
<accession>A0A7R9MEB2</accession>
<evidence type="ECO:0000256" key="2">
    <source>
        <dbReference type="ARBA" id="ARBA00022734"/>
    </source>
</evidence>
<dbReference type="GO" id="GO:0030246">
    <property type="term" value="F:carbohydrate binding"/>
    <property type="evidence" value="ECO:0007669"/>
    <property type="project" value="UniProtKB-KW"/>
</dbReference>